<feature type="binding site" evidence="10">
    <location>
        <position position="331"/>
    </location>
    <ligand>
        <name>substrate</name>
    </ligand>
</feature>
<evidence type="ECO:0000256" key="8">
    <source>
        <dbReference type="PIRNR" id="PIRNR000124"/>
    </source>
</evidence>
<dbReference type="Gene3D" id="3.40.50.720">
    <property type="entry name" value="NAD(P)-binding Rossmann-like Domain"/>
    <property type="match status" value="2"/>
</dbReference>
<dbReference type="EMBL" id="JAEMHM010000025">
    <property type="protein sequence ID" value="MBJ6727526.1"/>
    <property type="molecule type" value="Genomic_DNA"/>
</dbReference>
<keyword evidence="6 8" id="KW-0520">NAD</keyword>
<feature type="binding site" evidence="11">
    <location>
        <position position="269"/>
    </location>
    <ligand>
        <name>NAD(+)</name>
        <dbReference type="ChEBI" id="CHEBI:57540"/>
    </ligand>
</feature>
<dbReference type="Gene3D" id="1.20.5.100">
    <property type="entry name" value="Cytochrome c1, transmembrane anchor, C-terminal"/>
    <property type="match status" value="1"/>
</dbReference>
<comment type="similarity">
    <text evidence="2 8">Belongs to the UDP-glucose/GDP-mannose dehydrogenase family.</text>
</comment>
<dbReference type="PANTHER" id="PTHR43750:SF3">
    <property type="entry name" value="UDP-GLUCOSE 6-DEHYDROGENASE TUAD"/>
    <property type="match status" value="1"/>
</dbReference>
<dbReference type="InterPro" id="IPR017476">
    <property type="entry name" value="UDP-Glc/GDP-Man"/>
</dbReference>
<dbReference type="GO" id="GO:0051287">
    <property type="term" value="F:NAD binding"/>
    <property type="evidence" value="ECO:0007669"/>
    <property type="project" value="InterPro"/>
</dbReference>
<feature type="binding site" evidence="11">
    <location>
        <position position="121"/>
    </location>
    <ligand>
        <name>NAD(+)</name>
        <dbReference type="ChEBI" id="CHEBI:57540"/>
    </ligand>
</feature>
<dbReference type="GO" id="GO:0000271">
    <property type="term" value="P:polysaccharide biosynthetic process"/>
    <property type="evidence" value="ECO:0007669"/>
    <property type="project" value="InterPro"/>
</dbReference>
<feature type="binding site" evidence="11">
    <location>
        <position position="30"/>
    </location>
    <ligand>
        <name>NAD(+)</name>
        <dbReference type="ChEBI" id="CHEBI:57540"/>
    </ligand>
</feature>
<feature type="binding site" evidence="11">
    <location>
        <position position="86"/>
    </location>
    <ligand>
        <name>NAD(+)</name>
        <dbReference type="ChEBI" id="CHEBI:57540"/>
    </ligand>
</feature>
<dbReference type="PANTHER" id="PTHR43750">
    <property type="entry name" value="UDP-GLUCOSE 6-DEHYDROGENASE TUAD"/>
    <property type="match status" value="1"/>
</dbReference>
<dbReference type="SMART" id="SM00984">
    <property type="entry name" value="UDPG_MGDP_dh_C"/>
    <property type="match status" value="1"/>
</dbReference>
<feature type="binding site" evidence="11">
    <location>
        <position position="338"/>
    </location>
    <ligand>
        <name>NAD(+)</name>
        <dbReference type="ChEBI" id="CHEBI:57540"/>
    </ligand>
</feature>
<feature type="domain" description="UDP-glucose/GDP-mannose dehydrogenase C-terminal" evidence="12">
    <location>
        <begin position="324"/>
        <end position="426"/>
    </location>
</feature>
<dbReference type="InterPro" id="IPR028357">
    <property type="entry name" value="UDPglc_DH_bac"/>
</dbReference>
<sequence length="450" mass="49345">MKICVIGSGYVGLVAGTCFAESGNNVICVDVDEAKIEGLKKGIIPIYEPGLKELVLRNCEEGRLSFTTDLAYAVKESLVNFIAVGTPPGADGSADLQYVLSVARSIGQHMDGFKIIVDKSTVPVGTADKVRVAVAEELDRRGAALEFDVVSNPEFLKEGAAIDDFMKPDRVVIGCDDVRTAEIMKELYSPFMRKSNRLIVMDVRSAEMTKYAANAMLATKITFMNQIALLCDLMGADVMAVREGIGSDSRIGYDFLFPGVGYGGSCFPKDVKALAKTAEECDYDFILLKAVEEANSRQKKVLSDKIQARLGNGGAKPLAGKTIAIWGLSFKPRTDDMREAPSVTIIERLLEMGAAVRAHDPEAIKEAKKIFGDRITYSTNQYDILKDADALAIITEWNEYRNPDFERIGNLLVQKLIFDGRNLYLPNRMKQAGFEYLPIGRNGKVCSELV</sequence>
<evidence type="ECO:0000256" key="11">
    <source>
        <dbReference type="PIRSR" id="PIRSR500134-3"/>
    </source>
</evidence>
<comment type="pathway">
    <text evidence="1">Nucleotide-sugar biosynthesis; UDP-alpha-D-glucuronate biosynthesis; UDP-alpha-D-glucuronate from UDP-alpha-D-glucose: step 1/1.</text>
</comment>
<dbReference type="GO" id="GO:0006065">
    <property type="term" value="P:UDP-glucuronate biosynthetic process"/>
    <property type="evidence" value="ECO:0007669"/>
    <property type="project" value="UniProtKB-UniPathway"/>
</dbReference>
<dbReference type="Pfam" id="PF03720">
    <property type="entry name" value="UDPG_MGDP_dh_C"/>
    <property type="match status" value="1"/>
</dbReference>
<dbReference type="PIRSF" id="PIRSF000124">
    <property type="entry name" value="UDPglc_GDPman_dh"/>
    <property type="match status" value="1"/>
</dbReference>
<dbReference type="EC" id="1.1.1.22" evidence="3 8"/>
<evidence type="ECO:0000256" key="9">
    <source>
        <dbReference type="PIRSR" id="PIRSR500134-1"/>
    </source>
</evidence>
<proteinExistence type="inferred from homology"/>
<gene>
    <name evidence="13" type="ORF">JFN93_22660</name>
</gene>
<keyword evidence="5 8" id="KW-0560">Oxidoreductase</keyword>
<feature type="binding site" evidence="10">
    <location>
        <begin position="155"/>
        <end position="158"/>
    </location>
    <ligand>
        <name>substrate</name>
    </ligand>
</feature>
<dbReference type="InterPro" id="IPR014027">
    <property type="entry name" value="UDP-Glc/GDP-Man_DH_C"/>
</dbReference>
<evidence type="ECO:0000256" key="2">
    <source>
        <dbReference type="ARBA" id="ARBA00006601"/>
    </source>
</evidence>
<dbReference type="InterPro" id="IPR001732">
    <property type="entry name" value="UDP-Glc/GDP-Man_DH_N"/>
</dbReference>
<accession>A0A8J7S896</accession>
<dbReference type="SUPFAM" id="SSF51735">
    <property type="entry name" value="NAD(P)-binding Rossmann-fold domains"/>
    <property type="match status" value="1"/>
</dbReference>
<organism evidence="13 14">
    <name type="scientific">Geomesophilobacter sediminis</name>
    <dbReference type="NCBI Taxonomy" id="2798584"/>
    <lineage>
        <taxon>Bacteria</taxon>
        <taxon>Pseudomonadati</taxon>
        <taxon>Thermodesulfobacteriota</taxon>
        <taxon>Desulfuromonadia</taxon>
        <taxon>Geobacterales</taxon>
        <taxon>Geobacteraceae</taxon>
        <taxon>Geomesophilobacter</taxon>
    </lineage>
</organism>
<feature type="binding site" evidence="11">
    <location>
        <position position="158"/>
    </location>
    <ligand>
        <name>NAD(+)</name>
        <dbReference type="ChEBI" id="CHEBI:57540"/>
    </ligand>
</feature>
<feature type="binding site" evidence="10">
    <location>
        <position position="210"/>
    </location>
    <ligand>
        <name>substrate</name>
    </ligand>
</feature>
<dbReference type="PIRSF" id="PIRSF500134">
    <property type="entry name" value="UDPglc_DH_bac"/>
    <property type="match status" value="1"/>
</dbReference>
<dbReference type="Pfam" id="PF00984">
    <property type="entry name" value="UDPG_MGDP_dh"/>
    <property type="match status" value="1"/>
</dbReference>
<dbReference type="Pfam" id="PF03721">
    <property type="entry name" value="UDPG_MGDP_dh_N"/>
    <property type="match status" value="1"/>
</dbReference>
<dbReference type="NCBIfam" id="TIGR03026">
    <property type="entry name" value="NDP-sugDHase"/>
    <property type="match status" value="1"/>
</dbReference>
<reference evidence="13" key="1">
    <citation type="submission" date="2020-12" db="EMBL/GenBank/DDBJ databases">
        <title>Geomonas sp. Red875, isolated from river sediment.</title>
        <authorList>
            <person name="Xu Z."/>
            <person name="Zhang Z."/>
            <person name="Masuda Y."/>
            <person name="Itoh H."/>
            <person name="Senoo K."/>
        </authorList>
    </citation>
    <scope>NUCLEOTIDE SEQUENCE</scope>
    <source>
        <strain evidence="13">Red875</strain>
    </source>
</reference>
<dbReference type="GO" id="GO:0003979">
    <property type="term" value="F:UDP-glucose 6-dehydrogenase activity"/>
    <property type="evidence" value="ECO:0007669"/>
    <property type="project" value="UniProtKB-EC"/>
</dbReference>
<evidence type="ECO:0000256" key="10">
    <source>
        <dbReference type="PIRSR" id="PIRSR500134-2"/>
    </source>
</evidence>
<comment type="catalytic activity">
    <reaction evidence="7 8">
        <text>UDP-alpha-D-glucose + 2 NAD(+) + H2O = UDP-alpha-D-glucuronate + 2 NADH + 3 H(+)</text>
        <dbReference type="Rhea" id="RHEA:23596"/>
        <dbReference type="ChEBI" id="CHEBI:15377"/>
        <dbReference type="ChEBI" id="CHEBI:15378"/>
        <dbReference type="ChEBI" id="CHEBI:57540"/>
        <dbReference type="ChEBI" id="CHEBI:57945"/>
        <dbReference type="ChEBI" id="CHEBI:58052"/>
        <dbReference type="ChEBI" id="CHEBI:58885"/>
        <dbReference type="EC" id="1.1.1.22"/>
    </reaction>
</comment>
<dbReference type="InterPro" id="IPR036291">
    <property type="entry name" value="NAD(P)-bd_dom_sf"/>
</dbReference>
<keyword evidence="14" id="KW-1185">Reference proteome</keyword>
<dbReference type="UniPathway" id="UPA00038">
    <property type="reaction ID" value="UER00491"/>
</dbReference>
<comment type="caution">
    <text evidence="13">The sequence shown here is derived from an EMBL/GenBank/DDBJ whole genome shotgun (WGS) entry which is preliminary data.</text>
</comment>
<feature type="binding site" evidence="10">
    <location>
        <begin position="255"/>
        <end position="259"/>
    </location>
    <ligand>
        <name>substrate</name>
    </ligand>
</feature>
<evidence type="ECO:0000259" key="12">
    <source>
        <dbReference type="SMART" id="SM00984"/>
    </source>
</evidence>
<evidence type="ECO:0000256" key="5">
    <source>
        <dbReference type="ARBA" id="ARBA00023002"/>
    </source>
</evidence>
<dbReference type="InterPro" id="IPR008927">
    <property type="entry name" value="6-PGluconate_DH-like_C_sf"/>
</dbReference>
<evidence type="ECO:0000256" key="1">
    <source>
        <dbReference type="ARBA" id="ARBA00004701"/>
    </source>
</evidence>
<dbReference type="AlphaFoldDB" id="A0A8J7S896"/>
<evidence type="ECO:0000256" key="4">
    <source>
        <dbReference type="ARBA" id="ARBA00015132"/>
    </source>
</evidence>
<evidence type="ECO:0000313" key="13">
    <source>
        <dbReference type="EMBL" id="MBJ6727526.1"/>
    </source>
</evidence>
<evidence type="ECO:0000256" key="3">
    <source>
        <dbReference type="ARBA" id="ARBA00012954"/>
    </source>
</evidence>
<evidence type="ECO:0000256" key="6">
    <source>
        <dbReference type="ARBA" id="ARBA00023027"/>
    </source>
</evidence>
<dbReference type="SUPFAM" id="SSF52413">
    <property type="entry name" value="UDP-glucose/GDP-mannose dehydrogenase C-terminal domain"/>
    <property type="match status" value="1"/>
</dbReference>
<evidence type="ECO:0000256" key="7">
    <source>
        <dbReference type="ARBA" id="ARBA00047473"/>
    </source>
</evidence>
<evidence type="ECO:0000313" key="14">
    <source>
        <dbReference type="Proteomes" id="UP000636888"/>
    </source>
</evidence>
<feature type="active site" description="Nucleophile" evidence="9">
    <location>
        <position position="266"/>
    </location>
</feature>
<protein>
    <recommendedName>
        <fullName evidence="4 8">UDP-glucose 6-dehydrogenase</fullName>
        <ecNumber evidence="3 8">1.1.1.22</ecNumber>
    </recommendedName>
</protein>
<dbReference type="SUPFAM" id="SSF48179">
    <property type="entry name" value="6-phosphogluconate dehydrogenase C-terminal domain-like"/>
    <property type="match status" value="1"/>
</dbReference>
<feature type="binding site" evidence="10">
    <location>
        <position position="263"/>
    </location>
    <ligand>
        <name>substrate</name>
    </ligand>
</feature>
<dbReference type="Proteomes" id="UP000636888">
    <property type="component" value="Unassembled WGS sequence"/>
</dbReference>
<dbReference type="InterPro" id="IPR014026">
    <property type="entry name" value="UDP-Glc/GDP-Man_DH_dimer"/>
</dbReference>
<dbReference type="RefSeq" id="WP_199386668.1">
    <property type="nucleotide sequence ID" value="NZ_JAEMHM010000025.1"/>
</dbReference>
<feature type="binding site" evidence="11">
    <location>
        <position position="35"/>
    </location>
    <ligand>
        <name>NAD(+)</name>
        <dbReference type="ChEBI" id="CHEBI:57540"/>
    </ligand>
</feature>
<name>A0A8J7S896_9BACT</name>
<dbReference type="InterPro" id="IPR036220">
    <property type="entry name" value="UDP-Glc/GDP-Man_DH_C_sf"/>
</dbReference>